<sequence length="233" mass="26352">MPRKRRFFIAGVPAHLVQRGHSRQPVFFESQDYATYAHWLKEAAIKYKVAVHAFVLMTNHVHLLVTPTTEAAASQLMQYIGRRYVPYINHKYGKSGTIWEGRFKASLVQDEQYLLTVMRYIELNPVRAGMAELPGHYRWSSFAHNAGLRSISFVSPHPIYMALGEGSASTAATAYTELFRGSIATEDVNRIYESWTTGTPLGSDYFKQRVEAQLGCKVGHARRGRPVKSEKGL</sequence>
<organism evidence="2 3">
    <name type="scientific">Pseudomaricurvus hydrocarbonicus</name>
    <dbReference type="NCBI Taxonomy" id="1470433"/>
    <lineage>
        <taxon>Bacteria</taxon>
        <taxon>Pseudomonadati</taxon>
        <taxon>Pseudomonadota</taxon>
        <taxon>Gammaproteobacteria</taxon>
        <taxon>Cellvibrionales</taxon>
        <taxon>Cellvibrionaceae</taxon>
        <taxon>Pseudomaricurvus</taxon>
    </lineage>
</organism>
<proteinExistence type="predicted"/>
<protein>
    <submittedName>
        <fullName evidence="2">Transposase</fullName>
    </submittedName>
</protein>
<dbReference type="PANTHER" id="PTHR34322:SF2">
    <property type="entry name" value="TRANSPOSASE IS200-LIKE DOMAIN-CONTAINING PROTEIN"/>
    <property type="match status" value="1"/>
</dbReference>
<dbReference type="GO" id="GO:0006313">
    <property type="term" value="P:DNA transposition"/>
    <property type="evidence" value="ECO:0007669"/>
    <property type="project" value="InterPro"/>
</dbReference>
<reference evidence="2" key="1">
    <citation type="submission" date="2020-03" db="EMBL/GenBank/DDBJ databases">
        <authorList>
            <person name="Guo F."/>
        </authorList>
    </citation>
    <scope>NUCLEOTIDE SEQUENCE</scope>
    <source>
        <strain evidence="2">JCM 30134</strain>
    </source>
</reference>
<accession>A0A9E5MQA1</accession>
<keyword evidence="3" id="KW-1185">Reference proteome</keyword>
<dbReference type="SMART" id="SM01321">
    <property type="entry name" value="Y1_Tnp"/>
    <property type="match status" value="1"/>
</dbReference>
<dbReference type="PANTHER" id="PTHR34322">
    <property type="entry name" value="TRANSPOSASE, Y1_TNP DOMAIN-CONTAINING"/>
    <property type="match status" value="1"/>
</dbReference>
<dbReference type="RefSeq" id="WP_167192484.1">
    <property type="nucleotide sequence ID" value="NZ_JAAONZ010000036.1"/>
</dbReference>
<dbReference type="EMBL" id="JAAONZ010000036">
    <property type="protein sequence ID" value="NHO68518.1"/>
    <property type="molecule type" value="Genomic_DNA"/>
</dbReference>
<dbReference type="Proteomes" id="UP000787472">
    <property type="component" value="Unassembled WGS sequence"/>
</dbReference>
<dbReference type="InterPro" id="IPR002686">
    <property type="entry name" value="Transposase_17"/>
</dbReference>
<dbReference type="SUPFAM" id="SSF143422">
    <property type="entry name" value="Transposase IS200-like"/>
    <property type="match status" value="1"/>
</dbReference>
<dbReference type="AlphaFoldDB" id="A0A9E5MQA1"/>
<gene>
    <name evidence="2" type="ORF">G8770_23445</name>
</gene>
<evidence type="ECO:0000259" key="1">
    <source>
        <dbReference type="SMART" id="SM01321"/>
    </source>
</evidence>
<dbReference type="GO" id="GO:0003677">
    <property type="term" value="F:DNA binding"/>
    <property type="evidence" value="ECO:0007669"/>
    <property type="project" value="InterPro"/>
</dbReference>
<dbReference type="GO" id="GO:0004803">
    <property type="term" value="F:transposase activity"/>
    <property type="evidence" value="ECO:0007669"/>
    <property type="project" value="InterPro"/>
</dbReference>
<feature type="domain" description="Transposase IS200-like" evidence="1">
    <location>
        <begin position="9"/>
        <end position="124"/>
    </location>
</feature>
<evidence type="ECO:0000313" key="2">
    <source>
        <dbReference type="EMBL" id="NHO68518.1"/>
    </source>
</evidence>
<name>A0A9E5MQA1_9GAMM</name>
<comment type="caution">
    <text evidence="2">The sequence shown here is derived from an EMBL/GenBank/DDBJ whole genome shotgun (WGS) entry which is preliminary data.</text>
</comment>
<evidence type="ECO:0000313" key="3">
    <source>
        <dbReference type="Proteomes" id="UP000787472"/>
    </source>
</evidence>
<dbReference type="InterPro" id="IPR036515">
    <property type="entry name" value="Transposase_17_sf"/>
</dbReference>
<dbReference type="Gene3D" id="3.30.70.1290">
    <property type="entry name" value="Transposase IS200-like"/>
    <property type="match status" value="1"/>
</dbReference>
<dbReference type="Pfam" id="PF01797">
    <property type="entry name" value="Y1_Tnp"/>
    <property type="match status" value="1"/>
</dbReference>